<name>A0A3G9GDI4_9NEIS</name>
<protein>
    <submittedName>
        <fullName evidence="1">Uncharacterized protein</fullName>
    </submittedName>
</protein>
<dbReference type="OrthoDB" id="7585928at2"/>
<gene>
    <name evidence="1" type="ORF">DLM_1239</name>
</gene>
<dbReference type="EMBL" id="AP018823">
    <property type="protein sequence ID" value="BBF84863.1"/>
    <property type="molecule type" value="Genomic_DNA"/>
</dbReference>
<reference evidence="1 2" key="2">
    <citation type="journal article" date="2017" name="Genome Announc.">
        <title>Draft genome sequence of Aquitalea magnusonii strain H3, a plant growth-promoting bacterium of duckweed Lemna minor.</title>
        <authorList>
            <person name="Ishizawa H."/>
            <person name="Kuroda M."/>
            <person name="Ike M."/>
        </authorList>
    </citation>
    <scope>NUCLEOTIDE SEQUENCE [LARGE SCALE GENOMIC DNA]</scope>
    <source>
        <strain evidence="1 2">H3</strain>
    </source>
</reference>
<keyword evidence="2" id="KW-1185">Reference proteome</keyword>
<accession>A0A3G9GDI4</accession>
<evidence type="ECO:0000313" key="1">
    <source>
        <dbReference type="EMBL" id="BBF84863.1"/>
    </source>
</evidence>
<proteinExistence type="predicted"/>
<reference evidence="2" key="3">
    <citation type="journal article" date="2017" name="Plant Physiol. Biochem.">
        <title>Differential oxidative and antioxidative response of duckweed Lemna minor toward plant growth promoting/inhibiting bacteria.</title>
        <authorList>
            <person name="Ishizawa H."/>
            <person name="Kuroda M."/>
            <person name="Morikawa M."/>
            <person name="Ike M."/>
        </authorList>
    </citation>
    <scope>NUCLEOTIDE SEQUENCE [LARGE SCALE GENOMIC DNA]</scope>
    <source>
        <strain evidence="2">H3</strain>
    </source>
</reference>
<dbReference type="AlphaFoldDB" id="A0A3G9GDI4"/>
<dbReference type="KEGG" id="amah:DLM_1239"/>
<sequence>MPLIFEGRSARLVGQVGVEDAETLLVWLADQEAATVDLEDCEHIHAAVFQALLVSRIEHFKPPRDGFMAGYVFPLLQRERSEA</sequence>
<dbReference type="RefSeq" id="WP_089085451.1">
    <property type="nucleotide sequence ID" value="NZ_AP018823.1"/>
</dbReference>
<reference evidence="2" key="1">
    <citation type="journal article" date="2017" name="Biotechnol. Biofuels">
        <title>Evaluation of environmental bacterial communities as a factor affecting the growth of duckweed Lemna minor.</title>
        <authorList>
            <person name="Ishizawa H."/>
            <person name="Kuroda M."/>
            <person name="Morikawa M."/>
            <person name="Ike M."/>
        </authorList>
    </citation>
    <scope>NUCLEOTIDE SEQUENCE [LARGE SCALE GENOMIC DNA]</scope>
    <source>
        <strain evidence="2">H3</strain>
    </source>
</reference>
<dbReference type="Proteomes" id="UP000198290">
    <property type="component" value="Chromosome"/>
</dbReference>
<evidence type="ECO:0000313" key="2">
    <source>
        <dbReference type="Proteomes" id="UP000198290"/>
    </source>
</evidence>
<organism evidence="1 2">
    <name type="scientific">Aquitalea magnusonii</name>
    <dbReference type="NCBI Taxonomy" id="332411"/>
    <lineage>
        <taxon>Bacteria</taxon>
        <taxon>Pseudomonadati</taxon>
        <taxon>Pseudomonadota</taxon>
        <taxon>Betaproteobacteria</taxon>
        <taxon>Neisseriales</taxon>
        <taxon>Chromobacteriaceae</taxon>
        <taxon>Aquitalea</taxon>
    </lineage>
</organism>